<feature type="region of interest" description="Disordered" evidence="1">
    <location>
        <begin position="148"/>
        <end position="169"/>
    </location>
</feature>
<keyword evidence="2" id="KW-0812">Transmembrane</keyword>
<feature type="transmembrane region" description="Helical" evidence="2">
    <location>
        <begin position="12"/>
        <end position="30"/>
    </location>
</feature>
<keyword evidence="2" id="KW-0472">Membrane</keyword>
<dbReference type="Pfam" id="PF14341">
    <property type="entry name" value="PilX_N"/>
    <property type="match status" value="1"/>
</dbReference>
<evidence type="ECO:0000256" key="2">
    <source>
        <dbReference type="SAM" id="Phobius"/>
    </source>
</evidence>
<protein>
    <recommendedName>
        <fullName evidence="3">Type 4 fimbrial biogenesis protein PilX N-terminal domain-containing protein</fullName>
    </recommendedName>
</protein>
<name>A0A1Y1QNU1_9GAMM</name>
<dbReference type="AlphaFoldDB" id="A0A1Y1QNU1"/>
<organism evidence="4 5">
    <name type="scientific">Thiothrix lacustris</name>
    <dbReference type="NCBI Taxonomy" id="525917"/>
    <lineage>
        <taxon>Bacteria</taxon>
        <taxon>Pseudomonadati</taxon>
        <taxon>Pseudomonadota</taxon>
        <taxon>Gammaproteobacteria</taxon>
        <taxon>Thiotrichales</taxon>
        <taxon>Thiotrichaceae</taxon>
        <taxon>Thiothrix</taxon>
    </lineage>
</organism>
<evidence type="ECO:0000313" key="5">
    <source>
        <dbReference type="Proteomes" id="UP000192491"/>
    </source>
</evidence>
<evidence type="ECO:0000313" key="4">
    <source>
        <dbReference type="EMBL" id="OQX10273.1"/>
    </source>
</evidence>
<comment type="caution">
    <text evidence="4">The sequence shown here is derived from an EMBL/GenBank/DDBJ whole genome shotgun (WGS) entry which is preliminary data.</text>
</comment>
<feature type="compositionally biased region" description="Polar residues" evidence="1">
    <location>
        <begin position="148"/>
        <end position="158"/>
    </location>
</feature>
<feature type="domain" description="Type 4 fimbrial biogenesis protein PilX N-terminal" evidence="3">
    <location>
        <begin position="9"/>
        <end position="56"/>
    </location>
</feature>
<accession>A0A1Y1QNU1</accession>
<sequence length="169" mass="17754">MQTSNKKQQGAVLMWGMVLLLTMTVIGIAATRMATVDSRIAGNQMTTMLTFQGADSMLRLSTSLYQVLQTAQFGTTPTVGYGKNKVKVLQLDDFDDTAASGVVVKGESGMSEEDGCPPLKGIAMTTEMTPDAGGIACRIFTTDADASLSGTGAQSQHSEGVLKPVPKIN</sequence>
<keyword evidence="2" id="KW-1133">Transmembrane helix</keyword>
<gene>
    <name evidence="4" type="ORF">BWK73_20710</name>
</gene>
<dbReference type="Proteomes" id="UP000192491">
    <property type="component" value="Unassembled WGS sequence"/>
</dbReference>
<reference evidence="4 5" key="1">
    <citation type="submission" date="2017-01" db="EMBL/GenBank/DDBJ databases">
        <title>Novel large sulfur bacteria in the metagenomes of groundwater-fed chemosynthetic microbial mats in the Lake Huron basin.</title>
        <authorList>
            <person name="Sharrar A.M."/>
            <person name="Flood B.E."/>
            <person name="Bailey J.V."/>
            <person name="Jones D.S."/>
            <person name="Biddanda B."/>
            <person name="Ruberg S.A."/>
            <person name="Marcus D.N."/>
            <person name="Dick G.J."/>
        </authorList>
    </citation>
    <scope>NUCLEOTIDE SEQUENCE [LARGE SCALE GENOMIC DNA]</scope>
    <source>
        <strain evidence="4">A8</strain>
    </source>
</reference>
<dbReference type="InterPro" id="IPR025746">
    <property type="entry name" value="PilX_N_dom"/>
</dbReference>
<evidence type="ECO:0000256" key="1">
    <source>
        <dbReference type="SAM" id="MobiDB-lite"/>
    </source>
</evidence>
<dbReference type="EMBL" id="MTEJ01000117">
    <property type="protein sequence ID" value="OQX10273.1"/>
    <property type="molecule type" value="Genomic_DNA"/>
</dbReference>
<evidence type="ECO:0000259" key="3">
    <source>
        <dbReference type="Pfam" id="PF14341"/>
    </source>
</evidence>
<proteinExistence type="predicted"/>